<evidence type="ECO:0000256" key="6">
    <source>
        <dbReference type="ARBA" id="ARBA00022960"/>
    </source>
</evidence>
<protein>
    <submittedName>
        <fullName evidence="12">Unannotated protein</fullName>
    </submittedName>
</protein>
<organism evidence="12">
    <name type="scientific">freshwater metagenome</name>
    <dbReference type="NCBI Taxonomy" id="449393"/>
    <lineage>
        <taxon>unclassified sequences</taxon>
        <taxon>metagenomes</taxon>
        <taxon>ecological metagenomes</taxon>
    </lineage>
</organism>
<feature type="domain" description="Mur ligase central" evidence="11">
    <location>
        <begin position="110"/>
        <end position="290"/>
    </location>
</feature>
<evidence type="ECO:0000256" key="2">
    <source>
        <dbReference type="ARBA" id="ARBA00022490"/>
    </source>
</evidence>
<dbReference type="Gene3D" id="3.40.1190.10">
    <property type="entry name" value="Mur-like, catalytic domain"/>
    <property type="match status" value="1"/>
</dbReference>
<evidence type="ECO:0000256" key="8">
    <source>
        <dbReference type="ARBA" id="ARBA00023316"/>
    </source>
</evidence>
<keyword evidence="7" id="KW-0573">Peptidoglycan synthesis</keyword>
<dbReference type="PANTHER" id="PTHR23135:SF4">
    <property type="entry name" value="UDP-N-ACETYLMURAMOYL-L-ALANYL-D-GLUTAMATE--2,6-DIAMINOPIMELATE LIGASE MURE HOMOLOG, CHLOROPLASTIC"/>
    <property type="match status" value="1"/>
</dbReference>
<dbReference type="SUPFAM" id="SSF63418">
    <property type="entry name" value="MurE/MurF N-terminal domain"/>
    <property type="match status" value="1"/>
</dbReference>
<evidence type="ECO:0000259" key="9">
    <source>
        <dbReference type="Pfam" id="PF01225"/>
    </source>
</evidence>
<dbReference type="GO" id="GO:0008360">
    <property type="term" value="P:regulation of cell shape"/>
    <property type="evidence" value="ECO:0007669"/>
    <property type="project" value="UniProtKB-KW"/>
</dbReference>
<dbReference type="EMBL" id="CAESGF010000012">
    <property type="protein sequence ID" value="CAB4364308.1"/>
    <property type="molecule type" value="Genomic_DNA"/>
</dbReference>
<dbReference type="EMBL" id="CAFBMT010000021">
    <property type="protein sequence ID" value="CAB4950254.1"/>
    <property type="molecule type" value="Genomic_DNA"/>
</dbReference>
<evidence type="ECO:0000256" key="5">
    <source>
        <dbReference type="ARBA" id="ARBA00022840"/>
    </source>
</evidence>
<dbReference type="InterPro" id="IPR036565">
    <property type="entry name" value="Mur-like_cat_sf"/>
</dbReference>
<sequence length="469" mass="48793">MEHLLGELFADAAIPDAYVRGDASVAVTGVVYDSRKVTAGSLFCCVRGLQSDGHTFAAAAVAAGATALMVDHPLAIEVAQVVVPDTRAAMGLMAAAFWGHPTRSLVLVGVTGTNGKTTTASLISSVVAHSGVSCGLIGTLTGPHTTPESPDLQEQLAGFVSQGMRAVVMEVSSHGLALHRVNGCRFAVSVFTNLGRDHLDLHGTEERYFAAKAELFTPRLSDRGVANLDDTHGRLLVDVASVPMVTFSRADVSDVEITPTAHAYTWRGEHISVRIGGDFNVMNSLAAATACAELGIAPAAIAAGLMQASAVPGRFEAVRAGQPFDVIVDYAHTPDGLRAALVAARSAGSGRLIAVFGCGGDRDREKRPLMGAVAAECADLVVITSDNPRSEDPLGIINAVSAGVPDDYRSRVVTDPDRRSAFAQAFNMATAGDVVVIAGKGHETTQTIGGTVVPFDDRSVARELLEAMK</sequence>
<proteinExistence type="inferred from homology"/>
<dbReference type="NCBIfam" id="TIGR01085">
    <property type="entry name" value="murE"/>
    <property type="match status" value="1"/>
</dbReference>
<dbReference type="GO" id="GO:0005524">
    <property type="term" value="F:ATP binding"/>
    <property type="evidence" value="ECO:0007669"/>
    <property type="project" value="UniProtKB-KW"/>
</dbReference>
<feature type="domain" description="Mur ligase C-terminal" evidence="10">
    <location>
        <begin position="313"/>
        <end position="441"/>
    </location>
</feature>
<dbReference type="GO" id="GO:0071555">
    <property type="term" value="P:cell wall organization"/>
    <property type="evidence" value="ECO:0007669"/>
    <property type="project" value="UniProtKB-KW"/>
</dbReference>
<dbReference type="InterPro" id="IPR013221">
    <property type="entry name" value="Mur_ligase_cen"/>
</dbReference>
<feature type="domain" description="Mur ligase N-terminal catalytic" evidence="9">
    <location>
        <begin position="27"/>
        <end position="93"/>
    </location>
</feature>
<evidence type="ECO:0000256" key="1">
    <source>
        <dbReference type="ARBA" id="ARBA00005898"/>
    </source>
</evidence>
<reference evidence="12" key="1">
    <citation type="submission" date="2020-05" db="EMBL/GenBank/DDBJ databases">
        <authorList>
            <person name="Chiriac C."/>
            <person name="Salcher M."/>
            <person name="Ghai R."/>
            <person name="Kavagutti S V."/>
        </authorList>
    </citation>
    <scope>NUCLEOTIDE SEQUENCE</scope>
</reference>
<dbReference type="HAMAP" id="MF_00208">
    <property type="entry name" value="MurE"/>
    <property type="match status" value="1"/>
</dbReference>
<dbReference type="InterPro" id="IPR005761">
    <property type="entry name" value="UDP-N-AcMur-Glu-dNH2Pim_ligase"/>
</dbReference>
<evidence type="ECO:0000313" key="14">
    <source>
        <dbReference type="EMBL" id="CAB4950254.1"/>
    </source>
</evidence>
<dbReference type="SUPFAM" id="SSF53623">
    <property type="entry name" value="MurD-like peptide ligases, catalytic domain"/>
    <property type="match status" value="1"/>
</dbReference>
<evidence type="ECO:0000259" key="11">
    <source>
        <dbReference type="Pfam" id="PF08245"/>
    </source>
</evidence>
<dbReference type="InterPro" id="IPR035911">
    <property type="entry name" value="MurE/MurF_N"/>
</dbReference>
<dbReference type="NCBIfam" id="NF001124">
    <property type="entry name" value="PRK00139.1-2"/>
    <property type="match status" value="1"/>
</dbReference>
<comment type="similarity">
    <text evidence="1">Belongs to the MurCDEF family. MurE subfamily.</text>
</comment>
<dbReference type="GO" id="GO:0051301">
    <property type="term" value="P:cell division"/>
    <property type="evidence" value="ECO:0007669"/>
    <property type="project" value="InterPro"/>
</dbReference>
<name>A0A6J6A5C0_9ZZZZ</name>
<evidence type="ECO:0000313" key="13">
    <source>
        <dbReference type="EMBL" id="CAB4732919.1"/>
    </source>
</evidence>
<dbReference type="PROSITE" id="PS01011">
    <property type="entry name" value="FOLYLPOLYGLU_SYNT_1"/>
    <property type="match status" value="1"/>
</dbReference>
<dbReference type="GO" id="GO:0009252">
    <property type="term" value="P:peptidoglycan biosynthetic process"/>
    <property type="evidence" value="ECO:0007669"/>
    <property type="project" value="UniProtKB-KW"/>
</dbReference>
<keyword evidence="8" id="KW-0961">Cell wall biogenesis/degradation</keyword>
<evidence type="ECO:0000313" key="12">
    <source>
        <dbReference type="EMBL" id="CAB4364308.1"/>
    </source>
</evidence>
<dbReference type="GO" id="GO:0004326">
    <property type="term" value="F:tetrahydrofolylpolyglutamate synthase activity"/>
    <property type="evidence" value="ECO:0007669"/>
    <property type="project" value="InterPro"/>
</dbReference>
<dbReference type="GO" id="GO:0005737">
    <property type="term" value="C:cytoplasm"/>
    <property type="evidence" value="ECO:0007669"/>
    <property type="project" value="InterPro"/>
</dbReference>
<dbReference type="EMBL" id="CAFBOL010000004">
    <property type="protein sequence ID" value="CAB4972957.1"/>
    <property type="molecule type" value="Genomic_DNA"/>
</dbReference>
<evidence type="ECO:0000256" key="3">
    <source>
        <dbReference type="ARBA" id="ARBA00022598"/>
    </source>
</evidence>
<keyword evidence="6" id="KW-0133">Cell shape</keyword>
<keyword evidence="4" id="KW-0547">Nucleotide-binding</keyword>
<dbReference type="Pfam" id="PF08245">
    <property type="entry name" value="Mur_ligase_M"/>
    <property type="match status" value="1"/>
</dbReference>
<keyword evidence="3" id="KW-0436">Ligase</keyword>
<dbReference type="InterPro" id="IPR004101">
    <property type="entry name" value="Mur_ligase_C"/>
</dbReference>
<gene>
    <name evidence="13" type="ORF">UFOPK2656_02259</name>
    <name evidence="14" type="ORF">UFOPK3651_02796</name>
    <name evidence="15" type="ORF">UFOPK3931_00281</name>
    <name evidence="12" type="ORF">UFOPK4189_02071</name>
</gene>
<dbReference type="Pfam" id="PF02875">
    <property type="entry name" value="Mur_ligase_C"/>
    <property type="match status" value="1"/>
</dbReference>
<dbReference type="InterPro" id="IPR036615">
    <property type="entry name" value="Mur_ligase_C_dom_sf"/>
</dbReference>
<dbReference type="Pfam" id="PF01225">
    <property type="entry name" value="Mur_ligase"/>
    <property type="match status" value="1"/>
</dbReference>
<evidence type="ECO:0000256" key="4">
    <source>
        <dbReference type="ARBA" id="ARBA00022741"/>
    </source>
</evidence>
<dbReference type="NCBIfam" id="NF001126">
    <property type="entry name" value="PRK00139.1-4"/>
    <property type="match status" value="1"/>
</dbReference>
<keyword evidence="2" id="KW-0963">Cytoplasm</keyword>
<evidence type="ECO:0000259" key="10">
    <source>
        <dbReference type="Pfam" id="PF02875"/>
    </source>
</evidence>
<dbReference type="PANTHER" id="PTHR23135">
    <property type="entry name" value="MUR LIGASE FAMILY MEMBER"/>
    <property type="match status" value="1"/>
</dbReference>
<dbReference type="Gene3D" id="3.90.190.20">
    <property type="entry name" value="Mur ligase, C-terminal domain"/>
    <property type="match status" value="1"/>
</dbReference>
<dbReference type="SUPFAM" id="SSF53244">
    <property type="entry name" value="MurD-like peptide ligases, peptide-binding domain"/>
    <property type="match status" value="1"/>
</dbReference>
<evidence type="ECO:0000313" key="15">
    <source>
        <dbReference type="EMBL" id="CAB4972957.1"/>
    </source>
</evidence>
<keyword evidence="5" id="KW-0067">ATP-binding</keyword>
<dbReference type="EMBL" id="CAEZYF010000015">
    <property type="protein sequence ID" value="CAB4732919.1"/>
    <property type="molecule type" value="Genomic_DNA"/>
</dbReference>
<dbReference type="AlphaFoldDB" id="A0A6J6A5C0"/>
<evidence type="ECO:0000256" key="7">
    <source>
        <dbReference type="ARBA" id="ARBA00022984"/>
    </source>
</evidence>
<dbReference type="Gene3D" id="3.40.1390.10">
    <property type="entry name" value="MurE/MurF, N-terminal domain"/>
    <property type="match status" value="1"/>
</dbReference>
<dbReference type="InterPro" id="IPR000713">
    <property type="entry name" value="Mur_ligase_N"/>
</dbReference>
<accession>A0A6J6A5C0</accession>
<dbReference type="InterPro" id="IPR018109">
    <property type="entry name" value="Folylpolyglutamate_synth_CS"/>
</dbReference>